<name>A0ABV5GIS7_9FLAO</name>
<gene>
    <name evidence="1" type="ORF">ACFFVF_02070</name>
</gene>
<sequence>MNKILNAKQLKTIQNFWNWIKDNEANIYNAMVLGIKIEEVIQHLERNLNYVSKRIGYIIVNEKAGLKLYLTAFGYKKLFTKLIALEETVPLLNQLKPIVFIKPITDKEPYKNKQDDYYIFSEIKVKISDLYIQLEDFNTTSKKINITVFHPCKERKGIHKEIETMIVFAIGEVAFKKHLKNIEIKPIPKNPKNLVKLIELDENIAYLYSCIVYKKISI</sequence>
<organism evidence="1 2">
    <name type="scientific">Flavobacterium jumunjinense</name>
    <dbReference type="NCBI Taxonomy" id="998845"/>
    <lineage>
        <taxon>Bacteria</taxon>
        <taxon>Pseudomonadati</taxon>
        <taxon>Bacteroidota</taxon>
        <taxon>Flavobacteriia</taxon>
        <taxon>Flavobacteriales</taxon>
        <taxon>Flavobacteriaceae</taxon>
        <taxon>Flavobacterium</taxon>
    </lineage>
</organism>
<keyword evidence="2" id="KW-1185">Reference proteome</keyword>
<proteinExistence type="predicted"/>
<evidence type="ECO:0000313" key="2">
    <source>
        <dbReference type="Proteomes" id="UP001589607"/>
    </source>
</evidence>
<dbReference type="RefSeq" id="WP_236457313.1">
    <property type="nucleotide sequence ID" value="NZ_CBCSGE010000027.1"/>
</dbReference>
<comment type="caution">
    <text evidence="1">The sequence shown here is derived from an EMBL/GenBank/DDBJ whole genome shotgun (WGS) entry which is preliminary data.</text>
</comment>
<accession>A0ABV5GIS7</accession>
<evidence type="ECO:0000313" key="1">
    <source>
        <dbReference type="EMBL" id="MFB9095288.1"/>
    </source>
</evidence>
<reference evidence="1 2" key="1">
    <citation type="submission" date="2024-09" db="EMBL/GenBank/DDBJ databases">
        <authorList>
            <person name="Sun Q."/>
            <person name="Mori K."/>
        </authorList>
    </citation>
    <scope>NUCLEOTIDE SEQUENCE [LARGE SCALE GENOMIC DNA]</scope>
    <source>
        <strain evidence="1 2">CECT 7955</strain>
    </source>
</reference>
<dbReference type="EMBL" id="JBHMEY010000005">
    <property type="protein sequence ID" value="MFB9095288.1"/>
    <property type="molecule type" value="Genomic_DNA"/>
</dbReference>
<protein>
    <submittedName>
        <fullName evidence="1">Uncharacterized protein</fullName>
    </submittedName>
</protein>
<dbReference type="Proteomes" id="UP001589607">
    <property type="component" value="Unassembled WGS sequence"/>
</dbReference>